<gene>
    <name evidence="1" type="ordered locus">Ccel_0064</name>
</gene>
<evidence type="ECO:0000313" key="1">
    <source>
        <dbReference type="EMBL" id="ACL74452.1"/>
    </source>
</evidence>
<dbReference type="AlphaFoldDB" id="B8I498"/>
<evidence type="ECO:0000313" key="2">
    <source>
        <dbReference type="Proteomes" id="UP000001349"/>
    </source>
</evidence>
<proteinExistence type="predicted"/>
<reference evidence="1 2" key="1">
    <citation type="submission" date="2009-01" db="EMBL/GenBank/DDBJ databases">
        <title>Complete sequence of Clostridium cellulolyticum H10.</title>
        <authorList>
            <consortium name="US DOE Joint Genome Institute"/>
            <person name="Lucas S."/>
            <person name="Copeland A."/>
            <person name="Lapidus A."/>
            <person name="Glavina del Rio T."/>
            <person name="Dalin E."/>
            <person name="Tice H."/>
            <person name="Bruce D."/>
            <person name="Goodwin L."/>
            <person name="Pitluck S."/>
            <person name="Chertkov O."/>
            <person name="Saunders E."/>
            <person name="Brettin T."/>
            <person name="Detter J.C."/>
            <person name="Han C."/>
            <person name="Larimer F."/>
            <person name="Land M."/>
            <person name="Hauser L."/>
            <person name="Kyrpides N."/>
            <person name="Ivanova N."/>
            <person name="Zhou J."/>
            <person name="Richardson P."/>
        </authorList>
    </citation>
    <scope>NUCLEOTIDE SEQUENCE [LARGE SCALE GENOMIC DNA]</scope>
    <source>
        <strain evidence="2">ATCC 35319 / DSM 5812 / JCM 6584 / H10</strain>
    </source>
</reference>
<dbReference type="Proteomes" id="UP000001349">
    <property type="component" value="Chromosome"/>
</dbReference>
<sequence length="172" mass="19991">MEQLVDLESQLNQMFDSAFRIRCYAYSTYGYPVRIICAFPLGNLEDNWKSLNDAISFKLQAQIHNTVERYNIYLLIFELNISTELRRIIESDRYCCRKIVLPESMPENDNTLENLVENRLFYFIEQTVSPDNVQSVQTLINSIDPSGQLLDLIANLRSRISDEDVQGVINIL</sequence>
<dbReference type="EMBL" id="CP001348">
    <property type="protein sequence ID" value="ACL74452.1"/>
    <property type="molecule type" value="Genomic_DNA"/>
</dbReference>
<dbReference type="HOGENOM" id="CLU_1552610_0_0_9"/>
<dbReference type="STRING" id="394503.Ccel_0064"/>
<dbReference type="RefSeq" id="WP_012634518.1">
    <property type="nucleotide sequence ID" value="NC_011898.1"/>
</dbReference>
<dbReference type="Pfam" id="PF20289">
    <property type="entry name" value="MComp1"/>
    <property type="match status" value="1"/>
</dbReference>
<organism evidence="1 2">
    <name type="scientific">Ruminiclostridium cellulolyticum (strain ATCC 35319 / DSM 5812 / JCM 6584 / H10)</name>
    <name type="common">Clostridium cellulolyticum</name>
    <dbReference type="NCBI Taxonomy" id="394503"/>
    <lineage>
        <taxon>Bacteria</taxon>
        <taxon>Bacillati</taxon>
        <taxon>Bacillota</taxon>
        <taxon>Clostridia</taxon>
        <taxon>Eubacteriales</taxon>
        <taxon>Oscillospiraceae</taxon>
        <taxon>Ruminiclostridium</taxon>
    </lineage>
</organism>
<dbReference type="KEGG" id="cce:Ccel_0064"/>
<dbReference type="InterPro" id="IPR046905">
    <property type="entry name" value="ABC-3C_MC1"/>
</dbReference>
<protein>
    <submittedName>
        <fullName evidence="1">Uncharacterized protein</fullName>
    </submittedName>
</protein>
<dbReference type="OrthoDB" id="2083773at2"/>
<name>B8I498_RUMCH</name>
<accession>B8I498</accession>
<keyword evidence="2" id="KW-1185">Reference proteome</keyword>